<proteinExistence type="predicted"/>
<gene>
    <name evidence="1" type="ORF">IscW_ISCW009399</name>
</gene>
<feature type="non-terminal residue" evidence="1">
    <location>
        <position position="71"/>
    </location>
</feature>
<dbReference type="AlphaFoldDB" id="B7Q116"/>
<reference evidence="2" key="2">
    <citation type="submission" date="2020-05" db="UniProtKB">
        <authorList>
            <consortium name="EnsemblMetazoa"/>
        </authorList>
    </citation>
    <scope>IDENTIFICATION</scope>
    <source>
        <strain evidence="2">wikel</strain>
    </source>
</reference>
<protein>
    <submittedName>
        <fullName evidence="1 2">Uncharacterized protein</fullName>
    </submittedName>
</protein>
<evidence type="ECO:0000313" key="1">
    <source>
        <dbReference type="EMBL" id="EEC12538.1"/>
    </source>
</evidence>
<feature type="non-terminal residue" evidence="1">
    <location>
        <position position="1"/>
    </location>
</feature>
<dbReference type="PaxDb" id="6945-B7Q116"/>
<accession>B7Q116</accession>
<dbReference type="HOGENOM" id="CLU_2747340_0_0_1"/>
<dbReference type="EnsemblMetazoa" id="ISCW009399-RA">
    <property type="protein sequence ID" value="ISCW009399-PA"/>
    <property type="gene ID" value="ISCW009399"/>
</dbReference>
<dbReference type="EMBL" id="ABJB010563273">
    <property type="status" value="NOT_ANNOTATED_CDS"/>
    <property type="molecule type" value="Genomic_DNA"/>
</dbReference>
<evidence type="ECO:0000313" key="3">
    <source>
        <dbReference type="Proteomes" id="UP000001555"/>
    </source>
</evidence>
<dbReference type="VEuPathDB" id="VectorBase:ISCI009399"/>
<dbReference type="Proteomes" id="UP000001555">
    <property type="component" value="Unassembled WGS sequence"/>
</dbReference>
<dbReference type="EMBL" id="DS835385">
    <property type="protein sequence ID" value="EEC12538.1"/>
    <property type="molecule type" value="Genomic_DNA"/>
</dbReference>
<organism>
    <name type="scientific">Ixodes scapularis</name>
    <name type="common">Black-legged tick</name>
    <name type="synonym">Deer tick</name>
    <dbReference type="NCBI Taxonomy" id="6945"/>
    <lineage>
        <taxon>Eukaryota</taxon>
        <taxon>Metazoa</taxon>
        <taxon>Ecdysozoa</taxon>
        <taxon>Arthropoda</taxon>
        <taxon>Chelicerata</taxon>
        <taxon>Arachnida</taxon>
        <taxon>Acari</taxon>
        <taxon>Parasitiformes</taxon>
        <taxon>Ixodida</taxon>
        <taxon>Ixodoidea</taxon>
        <taxon>Ixodidae</taxon>
        <taxon>Ixodinae</taxon>
        <taxon>Ixodes</taxon>
    </lineage>
</organism>
<keyword evidence="3" id="KW-1185">Reference proteome</keyword>
<reference evidence="1 3" key="1">
    <citation type="submission" date="2008-03" db="EMBL/GenBank/DDBJ databases">
        <title>Annotation of Ixodes scapularis.</title>
        <authorList>
            <consortium name="Ixodes scapularis Genome Project Consortium"/>
            <person name="Caler E."/>
            <person name="Hannick L.I."/>
            <person name="Bidwell S."/>
            <person name="Joardar V."/>
            <person name="Thiagarajan M."/>
            <person name="Amedeo P."/>
            <person name="Galinsky K.J."/>
            <person name="Schobel S."/>
            <person name="Inman J."/>
            <person name="Hostetler J."/>
            <person name="Miller J."/>
            <person name="Hammond M."/>
            <person name="Megy K."/>
            <person name="Lawson D."/>
            <person name="Kodira C."/>
            <person name="Sutton G."/>
            <person name="Meyer J."/>
            <person name="Hill C.A."/>
            <person name="Birren B."/>
            <person name="Nene V."/>
            <person name="Collins F."/>
            <person name="Alarcon-Chaidez F."/>
            <person name="Wikel S."/>
            <person name="Strausberg R."/>
        </authorList>
    </citation>
    <scope>NUCLEOTIDE SEQUENCE [LARGE SCALE GENOMIC DNA]</scope>
    <source>
        <strain evidence="3">Wikel</strain>
        <strain evidence="1">Wikel colony</strain>
    </source>
</reference>
<dbReference type="InParanoid" id="B7Q116"/>
<name>B7Q116_IXOSC</name>
<sequence>PKTETAILAAHPSQTAKYMSKNKLGRASGKHQRTKTCTQKRRKAFLPPFHLRQTLLRLRAKRARTQSKLPN</sequence>
<dbReference type="VEuPathDB" id="VectorBase:ISCW009399"/>
<evidence type="ECO:0000313" key="2">
    <source>
        <dbReference type="EnsemblMetazoa" id="ISCW009399-PA"/>
    </source>
</evidence>